<name>A0A2K8Z8D7_9BACT</name>
<reference evidence="6 7" key="1">
    <citation type="submission" date="2017-11" db="EMBL/GenBank/DDBJ databases">
        <title>Taxonomic description and genome sequences of Spirosoma HA7 sp. nov., isolated from pollen microhabitat of Corylus avellana.</title>
        <authorList>
            <person name="Ambika Manirajan B."/>
            <person name="Suarez C."/>
            <person name="Ratering S."/>
            <person name="Geissler-Plaum R."/>
            <person name="Cardinale M."/>
            <person name="Sylvia S."/>
        </authorList>
    </citation>
    <scope>NUCLEOTIDE SEQUENCE [LARGE SCALE GENOMIC DNA]</scope>
    <source>
        <strain evidence="6 7">HA7</strain>
    </source>
</reference>
<organism evidence="6 7">
    <name type="scientific">Spirosoma pollinicola</name>
    <dbReference type="NCBI Taxonomy" id="2057025"/>
    <lineage>
        <taxon>Bacteria</taxon>
        <taxon>Pseudomonadati</taxon>
        <taxon>Bacteroidota</taxon>
        <taxon>Cytophagia</taxon>
        <taxon>Cytophagales</taxon>
        <taxon>Cytophagaceae</taxon>
        <taxon>Spirosoma</taxon>
    </lineage>
</organism>
<accession>A0A2K8Z8D7</accession>
<gene>
    <name evidence="6" type="ORF">CWM47_32285</name>
</gene>
<evidence type="ECO:0000256" key="2">
    <source>
        <dbReference type="ARBA" id="ARBA00022692"/>
    </source>
</evidence>
<feature type="transmembrane region" description="Helical" evidence="5">
    <location>
        <begin position="78"/>
        <end position="95"/>
    </location>
</feature>
<dbReference type="InterPro" id="IPR032808">
    <property type="entry name" value="DoxX"/>
</dbReference>
<evidence type="ECO:0000256" key="1">
    <source>
        <dbReference type="ARBA" id="ARBA00004141"/>
    </source>
</evidence>
<keyword evidence="4 5" id="KW-0472">Membrane</keyword>
<evidence type="ECO:0000256" key="4">
    <source>
        <dbReference type="ARBA" id="ARBA00023136"/>
    </source>
</evidence>
<comment type="subcellular location">
    <subcellularLocation>
        <location evidence="1">Membrane</location>
        <topology evidence="1">Multi-pass membrane protein</topology>
    </subcellularLocation>
</comment>
<evidence type="ECO:0000256" key="3">
    <source>
        <dbReference type="ARBA" id="ARBA00022989"/>
    </source>
</evidence>
<keyword evidence="2 5" id="KW-0812">Transmembrane</keyword>
<evidence type="ECO:0000313" key="6">
    <source>
        <dbReference type="EMBL" id="AUD06114.1"/>
    </source>
</evidence>
<keyword evidence="3 5" id="KW-1133">Transmembrane helix</keyword>
<proteinExistence type="predicted"/>
<evidence type="ECO:0000256" key="5">
    <source>
        <dbReference type="SAM" id="Phobius"/>
    </source>
</evidence>
<dbReference type="KEGG" id="spir:CWM47_32285"/>
<dbReference type="GO" id="GO:0016020">
    <property type="term" value="C:membrane"/>
    <property type="evidence" value="ECO:0007669"/>
    <property type="project" value="UniProtKB-SubCell"/>
</dbReference>
<protein>
    <recommendedName>
        <fullName evidence="8">DoxX family protein</fullName>
    </recommendedName>
</protein>
<evidence type="ECO:0000313" key="7">
    <source>
        <dbReference type="Proteomes" id="UP000232883"/>
    </source>
</evidence>
<dbReference type="EMBL" id="CP025096">
    <property type="protein sequence ID" value="AUD06114.1"/>
    <property type="molecule type" value="Genomic_DNA"/>
</dbReference>
<dbReference type="Pfam" id="PF07681">
    <property type="entry name" value="DoxX"/>
    <property type="match status" value="1"/>
</dbReference>
<dbReference type="AlphaFoldDB" id="A0A2K8Z8D7"/>
<dbReference type="Proteomes" id="UP000232883">
    <property type="component" value="Chromosome"/>
</dbReference>
<feature type="transmembrane region" description="Helical" evidence="5">
    <location>
        <begin position="26"/>
        <end position="46"/>
    </location>
</feature>
<feature type="transmembrane region" description="Helical" evidence="5">
    <location>
        <begin position="102"/>
        <end position="120"/>
    </location>
</feature>
<sequence length="161" mass="18665">MIFNYSPSDKPITLAAIKMTMRVNRIVAVLTTRLLLGFIFLMQGYGKVFTWGIEKLYHMDFFQETYKNILPEFITRGTAYYTSYIELIGGFLLVLGLKKNYALYGLASDLIIVTFGHGLATPIWNLSHVMFRAILLVCLLLLPEEWDRFSLDYYLRRPSTQ</sequence>
<evidence type="ECO:0008006" key="8">
    <source>
        <dbReference type="Google" id="ProtNLM"/>
    </source>
</evidence>
<keyword evidence="7" id="KW-1185">Reference proteome</keyword>